<organism evidence="1 2">
    <name type="scientific">Streptomyces avermitilis</name>
    <dbReference type="NCBI Taxonomy" id="33903"/>
    <lineage>
        <taxon>Bacteria</taxon>
        <taxon>Bacillati</taxon>
        <taxon>Actinomycetota</taxon>
        <taxon>Actinomycetes</taxon>
        <taxon>Kitasatosporales</taxon>
        <taxon>Streptomycetaceae</taxon>
        <taxon>Streptomyces</taxon>
    </lineage>
</organism>
<sequence length="159" mass="17001">MREVRVLGVRQPQRAGDRVEYLRGHVPSVALLEAGVVRDGHPGQLRQLLAAQPRHPAVPPEVRQAHVLGLQPGPAGAQKLAELGTPVQRLSGPLYGFGLFVHASSIHGRTTVNLSPPVVGPLDVGKTVVWVSSGRPGRLIVVPGRRQPAHYPPARRTPA</sequence>
<comment type="caution">
    <text evidence="1">The sequence shown here is derived from an EMBL/GenBank/DDBJ whole genome shotgun (WGS) entry which is preliminary data.</text>
</comment>
<reference evidence="1 2" key="1">
    <citation type="submission" date="2019-04" db="EMBL/GenBank/DDBJ databases">
        <title>Draft genome sequences of Streptomyces avermitilis ATCC 31267.</title>
        <authorList>
            <person name="Komaki H."/>
            <person name="Tamura T."/>
            <person name="Hosoyama A."/>
        </authorList>
    </citation>
    <scope>NUCLEOTIDE SEQUENCE [LARGE SCALE GENOMIC DNA]</scope>
    <source>
        <strain evidence="1 2">ATCC 31267</strain>
    </source>
</reference>
<evidence type="ECO:0000313" key="2">
    <source>
        <dbReference type="Proteomes" id="UP000299211"/>
    </source>
</evidence>
<dbReference type="AlphaFoldDB" id="A0A4D4MXZ4"/>
<proteinExistence type="predicted"/>
<name>A0A4D4MXZ4_STRAX</name>
<dbReference type="EMBL" id="BJHY01000001">
    <property type="protein sequence ID" value="GDY76634.1"/>
    <property type="molecule type" value="Genomic_DNA"/>
</dbReference>
<gene>
    <name evidence="1" type="ORF">SAV31267_061190</name>
</gene>
<accession>A0A4D4MXZ4</accession>
<protein>
    <submittedName>
        <fullName evidence="1">Uncharacterized protein</fullName>
    </submittedName>
</protein>
<dbReference type="Proteomes" id="UP000299211">
    <property type="component" value="Unassembled WGS sequence"/>
</dbReference>
<evidence type="ECO:0000313" key="1">
    <source>
        <dbReference type="EMBL" id="GDY76634.1"/>
    </source>
</evidence>